<evidence type="ECO:0000256" key="9">
    <source>
        <dbReference type="ARBA" id="ARBA00022840"/>
    </source>
</evidence>
<dbReference type="EC" id="2.7.11.1" evidence="1"/>
<evidence type="ECO:0000313" key="15">
    <source>
        <dbReference type="EMBL" id="THU63205.1"/>
    </source>
</evidence>
<dbReference type="Proteomes" id="UP000317650">
    <property type="component" value="Chromosome 1"/>
</dbReference>
<evidence type="ECO:0000256" key="6">
    <source>
        <dbReference type="ARBA" id="ARBA00022741"/>
    </source>
</evidence>
<dbReference type="PROSITE" id="PS00107">
    <property type="entry name" value="PROTEIN_KINASE_ATP"/>
    <property type="match status" value="1"/>
</dbReference>
<evidence type="ECO:0000256" key="2">
    <source>
        <dbReference type="ARBA" id="ARBA00022527"/>
    </source>
</evidence>
<dbReference type="PROSITE" id="PS00108">
    <property type="entry name" value="PROTEIN_KINASE_ST"/>
    <property type="match status" value="1"/>
</dbReference>
<evidence type="ECO:0000259" key="14">
    <source>
        <dbReference type="PROSITE" id="PS50011"/>
    </source>
</evidence>
<evidence type="ECO:0000256" key="11">
    <source>
        <dbReference type="ARBA" id="ARBA00047899"/>
    </source>
</evidence>
<keyword evidence="7" id="KW-0418">Kinase</keyword>
<comment type="similarity">
    <text evidence="10">Belongs to the protein kinase superfamily. Ser/Thr protein kinase family. CDPK subfamily.</text>
</comment>
<keyword evidence="5" id="KW-0677">Repeat</keyword>
<comment type="catalytic activity">
    <reaction evidence="12">
        <text>L-seryl-[protein] + ATP = O-phospho-L-seryl-[protein] + ADP + H(+)</text>
        <dbReference type="Rhea" id="RHEA:17989"/>
        <dbReference type="Rhea" id="RHEA-COMP:9863"/>
        <dbReference type="Rhea" id="RHEA-COMP:11604"/>
        <dbReference type="ChEBI" id="CHEBI:15378"/>
        <dbReference type="ChEBI" id="CHEBI:29999"/>
        <dbReference type="ChEBI" id="CHEBI:30616"/>
        <dbReference type="ChEBI" id="CHEBI:83421"/>
        <dbReference type="ChEBI" id="CHEBI:456216"/>
        <dbReference type="EC" id="2.7.11.1"/>
    </reaction>
</comment>
<dbReference type="AlphaFoldDB" id="A0A4S8JMT8"/>
<dbReference type="CDD" id="cd05117">
    <property type="entry name" value="STKc_CAMK"/>
    <property type="match status" value="1"/>
</dbReference>
<dbReference type="Pfam" id="PF00069">
    <property type="entry name" value="Pkinase"/>
    <property type="match status" value="1"/>
</dbReference>
<dbReference type="Gene3D" id="1.10.510.10">
    <property type="entry name" value="Transferase(Phosphotransferase) domain 1"/>
    <property type="match status" value="1"/>
</dbReference>
<evidence type="ECO:0000256" key="12">
    <source>
        <dbReference type="ARBA" id="ARBA00048679"/>
    </source>
</evidence>
<dbReference type="FunFam" id="1.10.510.10:FF:000668">
    <property type="entry name" value="Phosphoenolpyruvate carboxylase kinase"/>
    <property type="match status" value="1"/>
</dbReference>
<dbReference type="SMART" id="SM00220">
    <property type="entry name" value="S_TKc"/>
    <property type="match status" value="1"/>
</dbReference>
<evidence type="ECO:0000256" key="3">
    <source>
        <dbReference type="ARBA" id="ARBA00022679"/>
    </source>
</evidence>
<keyword evidence="4" id="KW-0479">Metal-binding</keyword>
<protein>
    <recommendedName>
        <fullName evidence="1">non-specific serine/threonine protein kinase</fullName>
        <ecNumber evidence="1">2.7.11.1</ecNumber>
    </recommendedName>
</protein>
<organism evidence="15 16">
    <name type="scientific">Musa balbisiana</name>
    <name type="common">Banana</name>
    <dbReference type="NCBI Taxonomy" id="52838"/>
    <lineage>
        <taxon>Eukaryota</taxon>
        <taxon>Viridiplantae</taxon>
        <taxon>Streptophyta</taxon>
        <taxon>Embryophyta</taxon>
        <taxon>Tracheophyta</taxon>
        <taxon>Spermatophyta</taxon>
        <taxon>Magnoliopsida</taxon>
        <taxon>Liliopsida</taxon>
        <taxon>Zingiberales</taxon>
        <taxon>Musaceae</taxon>
        <taxon>Musa</taxon>
    </lineage>
</organism>
<dbReference type="STRING" id="52838.A0A4S8JMT8"/>
<accession>A0A4S8JMT8</accession>
<evidence type="ECO:0000256" key="7">
    <source>
        <dbReference type="ARBA" id="ARBA00022777"/>
    </source>
</evidence>
<evidence type="ECO:0000256" key="4">
    <source>
        <dbReference type="ARBA" id="ARBA00022723"/>
    </source>
</evidence>
<keyword evidence="8" id="KW-0106">Calcium</keyword>
<keyword evidence="9 13" id="KW-0067">ATP-binding</keyword>
<name>A0A4S8JMT8_MUSBA</name>
<comment type="catalytic activity">
    <reaction evidence="11">
        <text>L-threonyl-[protein] + ATP = O-phospho-L-threonyl-[protein] + ADP + H(+)</text>
        <dbReference type="Rhea" id="RHEA:46608"/>
        <dbReference type="Rhea" id="RHEA-COMP:11060"/>
        <dbReference type="Rhea" id="RHEA-COMP:11605"/>
        <dbReference type="ChEBI" id="CHEBI:15378"/>
        <dbReference type="ChEBI" id="CHEBI:30013"/>
        <dbReference type="ChEBI" id="CHEBI:30616"/>
        <dbReference type="ChEBI" id="CHEBI:61977"/>
        <dbReference type="ChEBI" id="CHEBI:456216"/>
        <dbReference type="EC" id="2.7.11.1"/>
    </reaction>
</comment>
<dbReference type="InterPro" id="IPR000719">
    <property type="entry name" value="Prot_kinase_dom"/>
</dbReference>
<evidence type="ECO:0000313" key="16">
    <source>
        <dbReference type="Proteomes" id="UP000317650"/>
    </source>
</evidence>
<dbReference type="InterPro" id="IPR008271">
    <property type="entry name" value="Ser/Thr_kinase_AS"/>
</dbReference>
<dbReference type="InterPro" id="IPR011009">
    <property type="entry name" value="Kinase-like_dom_sf"/>
</dbReference>
<comment type="caution">
    <text evidence="15">The sequence shown here is derived from an EMBL/GenBank/DDBJ whole genome shotgun (WGS) entry which is preliminary data.</text>
</comment>
<sequence length="516" mass="56995">MAVAKGNSRDPPYNCYKVPGLSNPILESPHISYLEDRYVLLEELGWGQFGVIRACSDMLTGESVACKSIAKDRLVTPEDIRSIKLEIEVMARLSGHPNVVDLKAVYEDNDYVHLVMELCAGGELFHRLEKHGCFSEHEAAVLFRHLMEVVMYCHDKGVVHRDLKPENILLATKSLSSPIKLADFGLATYIKPGQSLSGTVGSPFYIAPEVLSGGYNEAADVWSSGVILYILLSGMPPFWGKTKSRIFESVRSAELRFPSDPWQSISDSAKDLIGGMLCRDPTQRLTAKQVLDHSWITEHTQQPEVSCGQCHEVTFTPGDLGNCSFSTPLVSASRDVSFSTSSLIPCQRVEDHSLPAFTCRSSFSSFIVDVPFSSTISFSFQNGCESDGMRFCSQMPVVVPSFAFFMPEQQKPFSFTSEELKIKASQTDSSSRKLSVLPYSAECSSRDLRELDHKGLEARRGLGTNSRAIGIHSRRNHTIGLGERDQLDLVVSESVIRWASCTHLSSAPSLRSSLVC</sequence>
<dbReference type="PANTHER" id="PTHR24349">
    <property type="entry name" value="SERINE/THREONINE-PROTEIN KINASE"/>
    <property type="match status" value="1"/>
</dbReference>
<dbReference type="InterPro" id="IPR050205">
    <property type="entry name" value="CDPK_Ser/Thr_kinases"/>
</dbReference>
<evidence type="ECO:0000256" key="1">
    <source>
        <dbReference type="ARBA" id="ARBA00012513"/>
    </source>
</evidence>
<reference evidence="15 16" key="1">
    <citation type="journal article" date="2019" name="Nat. Plants">
        <title>Genome sequencing of Musa balbisiana reveals subgenome evolution and function divergence in polyploid bananas.</title>
        <authorList>
            <person name="Yao X."/>
        </authorList>
    </citation>
    <scope>NUCLEOTIDE SEQUENCE [LARGE SCALE GENOMIC DNA]</scope>
    <source>
        <strain evidence="16">cv. DH-PKW</strain>
        <tissue evidence="15">Leaves</tissue>
    </source>
</reference>
<keyword evidence="3" id="KW-0808">Transferase</keyword>
<feature type="domain" description="Protein kinase" evidence="14">
    <location>
        <begin position="38"/>
        <end position="296"/>
    </location>
</feature>
<proteinExistence type="inferred from homology"/>
<dbReference type="SUPFAM" id="SSF56112">
    <property type="entry name" value="Protein kinase-like (PK-like)"/>
    <property type="match status" value="1"/>
</dbReference>
<evidence type="ECO:0000256" key="8">
    <source>
        <dbReference type="ARBA" id="ARBA00022837"/>
    </source>
</evidence>
<keyword evidence="6 13" id="KW-0547">Nucleotide-binding</keyword>
<evidence type="ECO:0000256" key="13">
    <source>
        <dbReference type="PROSITE-ProRule" id="PRU10141"/>
    </source>
</evidence>
<keyword evidence="16" id="KW-1185">Reference proteome</keyword>
<evidence type="ECO:0000256" key="10">
    <source>
        <dbReference type="ARBA" id="ARBA00024334"/>
    </source>
</evidence>
<gene>
    <name evidence="15" type="ORF">C4D60_Mb01t13260</name>
</gene>
<dbReference type="GO" id="GO:0046872">
    <property type="term" value="F:metal ion binding"/>
    <property type="evidence" value="ECO:0007669"/>
    <property type="project" value="UniProtKB-KW"/>
</dbReference>
<keyword evidence="2" id="KW-0723">Serine/threonine-protein kinase</keyword>
<feature type="binding site" evidence="13">
    <location>
        <position position="71"/>
    </location>
    <ligand>
        <name>ATP</name>
        <dbReference type="ChEBI" id="CHEBI:30616"/>
    </ligand>
</feature>
<dbReference type="GO" id="GO:0004674">
    <property type="term" value="F:protein serine/threonine kinase activity"/>
    <property type="evidence" value="ECO:0007669"/>
    <property type="project" value="UniProtKB-KW"/>
</dbReference>
<dbReference type="InterPro" id="IPR017441">
    <property type="entry name" value="Protein_kinase_ATP_BS"/>
</dbReference>
<dbReference type="FunFam" id="3.30.200.20:FF:000004">
    <property type="entry name" value="Calcium-dependent protein kinase 1"/>
    <property type="match status" value="1"/>
</dbReference>
<evidence type="ECO:0000256" key="5">
    <source>
        <dbReference type="ARBA" id="ARBA00022737"/>
    </source>
</evidence>
<dbReference type="GO" id="GO:0005524">
    <property type="term" value="F:ATP binding"/>
    <property type="evidence" value="ECO:0007669"/>
    <property type="project" value="UniProtKB-UniRule"/>
</dbReference>
<dbReference type="PROSITE" id="PS50011">
    <property type="entry name" value="PROTEIN_KINASE_DOM"/>
    <property type="match status" value="1"/>
</dbReference>
<dbReference type="Gene3D" id="3.30.200.20">
    <property type="entry name" value="Phosphorylase Kinase, domain 1"/>
    <property type="match status" value="1"/>
</dbReference>
<dbReference type="EMBL" id="PYDT01000004">
    <property type="protein sequence ID" value="THU63205.1"/>
    <property type="molecule type" value="Genomic_DNA"/>
</dbReference>